<name>A0AC35TXW7_9BILA</name>
<dbReference type="Proteomes" id="UP000095286">
    <property type="component" value="Unplaced"/>
</dbReference>
<accession>A0AC35TXW7</accession>
<sequence>MIANEVKSAKKNFKNLIKAMKLKLSATEQESFKKDRLLETLIQEIYIKDSRTVNRSLTLASITPIPPKDYVCKKNDPCVTVVGSFGKVEATFAGCASMITDFDASIDIPVMER</sequence>
<evidence type="ECO:0000313" key="2">
    <source>
        <dbReference type="WBParaSite" id="RSKR_0000545500.1"/>
    </source>
</evidence>
<evidence type="ECO:0000313" key="1">
    <source>
        <dbReference type="Proteomes" id="UP000095286"/>
    </source>
</evidence>
<reference evidence="2" key="1">
    <citation type="submission" date="2016-11" db="UniProtKB">
        <authorList>
            <consortium name="WormBaseParasite"/>
        </authorList>
    </citation>
    <scope>IDENTIFICATION</scope>
    <source>
        <strain evidence="2">KR3021</strain>
    </source>
</reference>
<dbReference type="WBParaSite" id="RSKR_0000545500.1">
    <property type="protein sequence ID" value="RSKR_0000545500.1"/>
    <property type="gene ID" value="RSKR_0000545500"/>
</dbReference>
<protein>
    <submittedName>
        <fullName evidence="2">Aldehyde dehydrogenase</fullName>
    </submittedName>
</protein>
<proteinExistence type="predicted"/>
<organism evidence="1 2">
    <name type="scientific">Rhabditophanes sp. KR3021</name>
    <dbReference type="NCBI Taxonomy" id="114890"/>
    <lineage>
        <taxon>Eukaryota</taxon>
        <taxon>Metazoa</taxon>
        <taxon>Ecdysozoa</taxon>
        <taxon>Nematoda</taxon>
        <taxon>Chromadorea</taxon>
        <taxon>Rhabditida</taxon>
        <taxon>Tylenchina</taxon>
        <taxon>Panagrolaimomorpha</taxon>
        <taxon>Strongyloidoidea</taxon>
        <taxon>Alloionematidae</taxon>
        <taxon>Rhabditophanes</taxon>
    </lineage>
</organism>